<organism evidence="3 4">
    <name type="scientific">Acetohalobium arabaticum (strain ATCC 49924 / DSM 5501 / Z-7288)</name>
    <dbReference type="NCBI Taxonomy" id="574087"/>
    <lineage>
        <taxon>Bacteria</taxon>
        <taxon>Bacillati</taxon>
        <taxon>Bacillota</taxon>
        <taxon>Clostridia</taxon>
        <taxon>Halanaerobiales</taxon>
        <taxon>Halobacteroidaceae</taxon>
        <taxon>Acetohalobium</taxon>
    </lineage>
</organism>
<reference evidence="3 4" key="1">
    <citation type="journal article" date="2010" name="Stand. Genomic Sci.">
        <title>Complete genome sequence of Acetohalobium arabaticum type strain (Z-7288).</title>
        <authorList>
            <person name="Sikorski J."/>
            <person name="Lapidus A."/>
            <person name="Chertkov O."/>
            <person name="Lucas S."/>
            <person name="Copeland A."/>
            <person name="Glavina Del Rio T."/>
            <person name="Nolan M."/>
            <person name="Tice H."/>
            <person name="Cheng J.F."/>
            <person name="Han C."/>
            <person name="Brambilla E."/>
            <person name="Pitluck S."/>
            <person name="Liolios K."/>
            <person name="Ivanova N."/>
            <person name="Mavromatis K."/>
            <person name="Mikhailova N."/>
            <person name="Pati A."/>
            <person name="Bruce D."/>
            <person name="Detter C."/>
            <person name="Tapia R."/>
            <person name="Goodwin L."/>
            <person name="Chen A."/>
            <person name="Palaniappan K."/>
            <person name="Land M."/>
            <person name="Hauser L."/>
            <person name="Chang Y.J."/>
            <person name="Jeffries C.D."/>
            <person name="Rohde M."/>
            <person name="Goker M."/>
            <person name="Spring S."/>
            <person name="Woyke T."/>
            <person name="Bristow J."/>
            <person name="Eisen J.A."/>
            <person name="Markowitz V."/>
            <person name="Hugenholtz P."/>
            <person name="Kyrpides N.C."/>
            <person name="Klenk H.P."/>
        </authorList>
    </citation>
    <scope>NUCLEOTIDE SEQUENCE [LARGE SCALE GENOMIC DNA]</scope>
    <source>
        <strain evidence="4">ATCC 49924 / DSM 5501 / Z-7288</strain>
    </source>
</reference>
<gene>
    <name evidence="3" type="ordered locus">Acear_1478</name>
</gene>
<keyword evidence="4" id="KW-1185">Reference proteome</keyword>
<dbReference type="PANTHER" id="PTHR30337:SF0">
    <property type="entry name" value="NUCLEASE SBCCD SUBUNIT D"/>
    <property type="match status" value="1"/>
</dbReference>
<dbReference type="InterPro" id="IPR004843">
    <property type="entry name" value="Calcineurin-like_PHP"/>
</dbReference>
<dbReference type="SUPFAM" id="SSF56300">
    <property type="entry name" value="Metallo-dependent phosphatases"/>
    <property type="match status" value="1"/>
</dbReference>
<dbReference type="EMBL" id="CP002105">
    <property type="protein sequence ID" value="ADL12988.1"/>
    <property type="molecule type" value="Genomic_DNA"/>
</dbReference>
<feature type="coiled-coil region" evidence="1">
    <location>
        <begin position="296"/>
        <end position="323"/>
    </location>
</feature>
<evidence type="ECO:0000313" key="4">
    <source>
        <dbReference type="Proteomes" id="UP000001661"/>
    </source>
</evidence>
<keyword evidence="1" id="KW-0175">Coiled coil</keyword>
<proteinExistence type="predicted"/>
<dbReference type="GO" id="GO:0016787">
    <property type="term" value="F:hydrolase activity"/>
    <property type="evidence" value="ECO:0007669"/>
    <property type="project" value="InterPro"/>
</dbReference>
<dbReference type="KEGG" id="aar:Acear_1478"/>
<dbReference type="Gene3D" id="3.60.21.10">
    <property type="match status" value="1"/>
</dbReference>
<dbReference type="Proteomes" id="UP000001661">
    <property type="component" value="Chromosome"/>
</dbReference>
<dbReference type="RefSeq" id="WP_013278433.1">
    <property type="nucleotide sequence ID" value="NC_014378.1"/>
</dbReference>
<accession>D9QR47</accession>
<dbReference type="Pfam" id="PF00149">
    <property type="entry name" value="Metallophos"/>
    <property type="match status" value="1"/>
</dbReference>
<dbReference type="PANTHER" id="PTHR30337">
    <property type="entry name" value="COMPONENT OF ATP-DEPENDENT DSDNA EXONUCLEASE"/>
    <property type="match status" value="1"/>
</dbReference>
<evidence type="ECO:0000313" key="3">
    <source>
        <dbReference type="EMBL" id="ADL12988.1"/>
    </source>
</evidence>
<dbReference type="OrthoDB" id="9773856at2"/>
<evidence type="ECO:0000259" key="2">
    <source>
        <dbReference type="Pfam" id="PF00149"/>
    </source>
</evidence>
<protein>
    <submittedName>
        <fullName evidence="3">Metallophosphoesterase</fullName>
    </submittedName>
</protein>
<dbReference type="InterPro" id="IPR050535">
    <property type="entry name" value="DNA_Repair-Maintenance_Comp"/>
</dbReference>
<evidence type="ECO:0000256" key="1">
    <source>
        <dbReference type="SAM" id="Coils"/>
    </source>
</evidence>
<dbReference type="HOGENOM" id="CLU_071838_0_0_9"/>
<dbReference type="InterPro" id="IPR029052">
    <property type="entry name" value="Metallo-depent_PP-like"/>
</dbReference>
<dbReference type="eggNOG" id="COG0420">
    <property type="taxonomic scope" value="Bacteria"/>
</dbReference>
<name>D9QR47_ACEAZ</name>
<feature type="domain" description="Calcineurin-like phosphoesterase" evidence="2">
    <location>
        <begin position="1"/>
        <end position="197"/>
    </location>
</feature>
<sequence length="325" mass="36674">MKILVLTDTHIRGTTPQNRIDDFSAALKEKLLEIKEIVKQKEVDFILHGGDLFDRPDTAPSVVSDFIQLLRDFEVPIYIVAGNHDLYGHNPTTLPRTMLGLLDASGIVEVLNFGEERIIESDGIRLQLQGSPYYYDLDSSDEPDKYLLEKRPDVDYAVNLVHGFLLPQPLGIDIDYTLIDDIRATEADITITGHYHTGFGIEEMADQQYCLNPGSIVRVGAYPSELNRIPQVAVVELTSEGMDIRLHQLDTAKSGEEVLDRSQIELNEYRNQKLADFTQSIKGAGKFNFLEVKEILDELADNKDLKMEVKKEARDRIAKAEEDLA</sequence>
<dbReference type="STRING" id="574087.Acear_1478"/>
<dbReference type="AlphaFoldDB" id="D9QR47"/>